<evidence type="ECO:0000259" key="8">
    <source>
        <dbReference type="Pfam" id="PF00590"/>
    </source>
</evidence>
<feature type="domain" description="Tetrapyrrole methylase" evidence="8">
    <location>
        <begin position="10"/>
        <end position="217"/>
    </location>
</feature>
<dbReference type="InterPro" id="IPR003043">
    <property type="entry name" value="Uropor_MeTrfase_CS"/>
</dbReference>
<accession>A0A1H9I5X9</accession>
<keyword evidence="5" id="KW-0949">S-adenosyl-L-methionine</keyword>
<comment type="similarity">
    <text evidence="1">Belongs to the precorrin methyltransferase family.</text>
</comment>
<dbReference type="InterPro" id="IPR014776">
    <property type="entry name" value="4pyrrole_Mease_sub2"/>
</dbReference>
<dbReference type="Gene3D" id="3.30.950.10">
    <property type="entry name" value="Methyltransferase, Cobalt-precorrin-4 Transmethylase, Domain 2"/>
    <property type="match status" value="1"/>
</dbReference>
<dbReference type="EC" id="2.1.1.107" evidence="2"/>
<reference evidence="10" key="1">
    <citation type="submission" date="2016-10" db="EMBL/GenBank/DDBJ databases">
        <authorList>
            <person name="Varghese N."/>
            <person name="Submissions S."/>
        </authorList>
    </citation>
    <scope>NUCLEOTIDE SEQUENCE [LARGE SCALE GENOMIC DNA]</scope>
    <source>
        <strain evidence="10">DSM 24740</strain>
    </source>
</reference>
<organism evidence="9 10">
    <name type="scientific">Neolewinella agarilytica</name>
    <dbReference type="NCBI Taxonomy" id="478744"/>
    <lineage>
        <taxon>Bacteria</taxon>
        <taxon>Pseudomonadati</taxon>
        <taxon>Bacteroidota</taxon>
        <taxon>Saprospiria</taxon>
        <taxon>Saprospirales</taxon>
        <taxon>Lewinellaceae</taxon>
        <taxon>Neolewinella</taxon>
    </lineage>
</organism>
<dbReference type="InterPro" id="IPR000878">
    <property type="entry name" value="4pyrrol_Mease"/>
</dbReference>
<dbReference type="PANTHER" id="PTHR45790">
    <property type="entry name" value="SIROHEME SYNTHASE-RELATED"/>
    <property type="match status" value="1"/>
</dbReference>
<dbReference type="Proteomes" id="UP000199021">
    <property type="component" value="Unassembled WGS sequence"/>
</dbReference>
<dbReference type="CDD" id="cd11642">
    <property type="entry name" value="SUMT"/>
    <property type="match status" value="1"/>
</dbReference>
<dbReference type="PANTHER" id="PTHR45790:SF3">
    <property type="entry name" value="S-ADENOSYL-L-METHIONINE-DEPENDENT UROPORPHYRINOGEN III METHYLTRANSFERASE, CHLOROPLASTIC"/>
    <property type="match status" value="1"/>
</dbReference>
<dbReference type="Gene3D" id="3.40.1010.10">
    <property type="entry name" value="Cobalt-precorrin-4 Transmethylase, Domain 1"/>
    <property type="match status" value="1"/>
</dbReference>
<dbReference type="EMBL" id="FOFB01000014">
    <property type="protein sequence ID" value="SEQ69973.1"/>
    <property type="molecule type" value="Genomic_DNA"/>
</dbReference>
<keyword evidence="3 9" id="KW-0489">Methyltransferase</keyword>
<evidence type="ECO:0000256" key="7">
    <source>
        <dbReference type="ARBA" id="ARBA00025705"/>
    </source>
</evidence>
<evidence type="ECO:0000256" key="1">
    <source>
        <dbReference type="ARBA" id="ARBA00005879"/>
    </source>
</evidence>
<proteinExistence type="inferred from homology"/>
<dbReference type="InterPro" id="IPR050161">
    <property type="entry name" value="Siro_Cobalamin_biosynth"/>
</dbReference>
<dbReference type="FunFam" id="3.40.1010.10:FF:000001">
    <property type="entry name" value="Siroheme synthase"/>
    <property type="match status" value="1"/>
</dbReference>
<dbReference type="GO" id="GO:0004851">
    <property type="term" value="F:uroporphyrin-III C-methyltransferase activity"/>
    <property type="evidence" value="ECO:0007669"/>
    <property type="project" value="UniProtKB-EC"/>
</dbReference>
<dbReference type="AlphaFoldDB" id="A0A1H9I5X9"/>
<keyword evidence="10" id="KW-1185">Reference proteome</keyword>
<dbReference type="STRING" id="478744.SAMN05444359_11454"/>
<dbReference type="Pfam" id="PF00590">
    <property type="entry name" value="TP_methylase"/>
    <property type="match status" value="1"/>
</dbReference>
<evidence type="ECO:0000313" key="10">
    <source>
        <dbReference type="Proteomes" id="UP000199021"/>
    </source>
</evidence>
<dbReference type="SUPFAM" id="SSF53790">
    <property type="entry name" value="Tetrapyrrole methylase"/>
    <property type="match status" value="1"/>
</dbReference>
<evidence type="ECO:0000256" key="2">
    <source>
        <dbReference type="ARBA" id="ARBA00012162"/>
    </source>
</evidence>
<dbReference type="FunCoup" id="A0A1H9I5X9">
    <property type="interactions" value="410"/>
</dbReference>
<name>A0A1H9I5X9_9BACT</name>
<dbReference type="RefSeq" id="WP_090169317.1">
    <property type="nucleotide sequence ID" value="NZ_FOFB01000014.1"/>
</dbReference>
<dbReference type="OrthoDB" id="9815856at2"/>
<dbReference type="InterPro" id="IPR035996">
    <property type="entry name" value="4pyrrol_Methylase_sf"/>
</dbReference>
<sequence>MGFPLPFPSRITLVGAGPGDPELLTLKGLRAIKGADVILYDALVSEELLQYAPVGIPRIFVGKRCGAHAMGQEAINDLLVSSARQYGHAVRLKGGDPFVFGRGGEEWMAAAAAGIPLVVVPGVSSALAVPALAGIPLTHRGVSRGFWVLTATTKGHALPEDMERAASSGATVVILMGTRKIAQIGELFARHRAKGTPMALLQSGSLPASETTIGTVNDTLPLEQAASSGSQGILVIGEVVEVLGATAGAMESLEAR</sequence>
<evidence type="ECO:0000256" key="3">
    <source>
        <dbReference type="ARBA" id="ARBA00022603"/>
    </source>
</evidence>
<gene>
    <name evidence="9" type="ORF">SAMN05444359_11454</name>
</gene>
<dbReference type="NCBIfam" id="NF004790">
    <property type="entry name" value="PRK06136.1"/>
    <property type="match status" value="1"/>
</dbReference>
<dbReference type="PROSITE" id="PS00839">
    <property type="entry name" value="SUMT_1"/>
    <property type="match status" value="1"/>
</dbReference>
<comment type="pathway">
    <text evidence="7">Porphyrin-containing compound metabolism; siroheme biosynthesis; precorrin-2 from uroporphyrinogen III: step 1/1.</text>
</comment>
<protein>
    <recommendedName>
        <fullName evidence="2">uroporphyrinogen-III C-methyltransferase</fullName>
        <ecNumber evidence="2">2.1.1.107</ecNumber>
    </recommendedName>
</protein>
<keyword evidence="4 9" id="KW-0808">Transferase</keyword>
<evidence type="ECO:0000256" key="6">
    <source>
        <dbReference type="ARBA" id="ARBA00023244"/>
    </source>
</evidence>
<dbReference type="GO" id="GO:0032259">
    <property type="term" value="P:methylation"/>
    <property type="evidence" value="ECO:0007669"/>
    <property type="project" value="UniProtKB-KW"/>
</dbReference>
<dbReference type="NCBIfam" id="TIGR01469">
    <property type="entry name" value="cobA_cysG_Cterm"/>
    <property type="match status" value="1"/>
</dbReference>
<dbReference type="InterPro" id="IPR014777">
    <property type="entry name" value="4pyrrole_Mease_sub1"/>
</dbReference>
<evidence type="ECO:0000256" key="4">
    <source>
        <dbReference type="ARBA" id="ARBA00022679"/>
    </source>
</evidence>
<dbReference type="InParanoid" id="A0A1H9I5X9"/>
<dbReference type="InterPro" id="IPR006366">
    <property type="entry name" value="CobA/CysG_C"/>
</dbReference>
<evidence type="ECO:0000313" key="9">
    <source>
        <dbReference type="EMBL" id="SEQ69973.1"/>
    </source>
</evidence>
<keyword evidence="6" id="KW-0627">Porphyrin biosynthesis</keyword>
<evidence type="ECO:0000256" key="5">
    <source>
        <dbReference type="ARBA" id="ARBA00022691"/>
    </source>
</evidence>
<dbReference type="GO" id="GO:0019354">
    <property type="term" value="P:siroheme biosynthetic process"/>
    <property type="evidence" value="ECO:0007669"/>
    <property type="project" value="InterPro"/>
</dbReference>